<evidence type="ECO:0000256" key="3">
    <source>
        <dbReference type="ARBA" id="ARBA00022695"/>
    </source>
</evidence>
<evidence type="ECO:0000256" key="2">
    <source>
        <dbReference type="ARBA" id="ARBA00022679"/>
    </source>
</evidence>
<comment type="similarity">
    <text evidence="5">Belongs to the RNA polymerase subunit epsilon family.</text>
</comment>
<gene>
    <name evidence="5" type="primary">rpoY</name>
    <name evidence="6" type="ORF">EDC24_1036</name>
</gene>
<proteinExistence type="inferred from homology"/>
<comment type="function">
    <text evidence="5">A non-essential component of RNA polymerase (RNAP).</text>
</comment>
<keyword evidence="1 5" id="KW-0240">DNA-directed RNA polymerase</keyword>
<dbReference type="AlphaFoldDB" id="A0A3N5BF96"/>
<comment type="subunit">
    <text evidence="5">RNAP is composed of a core of 2 alpha, a beta and a beta' subunit. The core is associated with a delta subunit, and at least one of epsilon or omega. When a sigma factor is associated with the core the holoenzyme is formed, which can initiate transcription.</text>
</comment>
<dbReference type="GO" id="GO:0000428">
    <property type="term" value="C:DNA-directed RNA polymerase complex"/>
    <property type="evidence" value="ECO:0007669"/>
    <property type="project" value="UniProtKB-KW"/>
</dbReference>
<sequence length="69" mass="8280">MIFKVLYQEHAEEAPVREETKTLYVDAENVREVRSKLADRNYNIEYVQELSESHLAYEQQSEDFQVEKI</sequence>
<comment type="caution">
    <text evidence="6">The sequence shown here is derived from an EMBL/GenBank/DDBJ whole genome shotgun (WGS) entry which is preliminary data.</text>
</comment>
<dbReference type="Proteomes" id="UP000276443">
    <property type="component" value="Unassembled WGS sequence"/>
</dbReference>
<dbReference type="EC" id="2.7.7.6" evidence="5"/>
<keyword evidence="2 5" id="KW-0808">Transferase</keyword>
<dbReference type="NCBIfam" id="NF010188">
    <property type="entry name" value="PRK13667.1"/>
    <property type="match status" value="1"/>
</dbReference>
<protein>
    <recommendedName>
        <fullName evidence="5">DNA-directed RNA polymerase subunit epsilon</fullName>
        <shortName evidence="5">RNAP epsilon subunit</shortName>
        <ecNumber evidence="5">2.7.7.6</ecNumber>
    </recommendedName>
    <alternativeName>
        <fullName evidence="5">RNA polymerase epsilon subunit</fullName>
    </alternativeName>
    <alternativeName>
        <fullName evidence="5">Transcriptase subunit epsilon</fullName>
    </alternativeName>
</protein>
<dbReference type="HAMAP" id="MF_01553">
    <property type="entry name" value="RNApol_bact_RpoY"/>
    <property type="match status" value="1"/>
</dbReference>
<organism evidence="6 7">
    <name type="scientific">Aquisalibacillus elongatus</name>
    <dbReference type="NCBI Taxonomy" id="485577"/>
    <lineage>
        <taxon>Bacteria</taxon>
        <taxon>Bacillati</taxon>
        <taxon>Bacillota</taxon>
        <taxon>Bacilli</taxon>
        <taxon>Bacillales</taxon>
        <taxon>Bacillaceae</taxon>
        <taxon>Aquisalibacillus</taxon>
    </lineage>
</organism>
<evidence type="ECO:0000313" key="6">
    <source>
        <dbReference type="EMBL" id="RPF56147.1"/>
    </source>
</evidence>
<dbReference type="InterPro" id="IPR009907">
    <property type="entry name" value="RpoY"/>
</dbReference>
<dbReference type="Gene3D" id="3.10.20.730">
    <property type="entry name" value="RNAP, epsilon subunit-like"/>
    <property type="match status" value="1"/>
</dbReference>
<evidence type="ECO:0000256" key="5">
    <source>
        <dbReference type="HAMAP-Rule" id="MF_01553"/>
    </source>
</evidence>
<dbReference type="GO" id="GO:0003677">
    <property type="term" value="F:DNA binding"/>
    <property type="evidence" value="ECO:0007669"/>
    <property type="project" value="UniProtKB-UniRule"/>
</dbReference>
<name>A0A3N5BF96_9BACI</name>
<evidence type="ECO:0000256" key="1">
    <source>
        <dbReference type="ARBA" id="ARBA00022478"/>
    </source>
</evidence>
<keyword evidence="7" id="KW-1185">Reference proteome</keyword>
<reference evidence="6 7" key="1">
    <citation type="submission" date="2018-11" db="EMBL/GenBank/DDBJ databases">
        <title>Genomic Encyclopedia of Type Strains, Phase IV (KMG-IV): sequencing the most valuable type-strain genomes for metagenomic binning, comparative biology and taxonomic classification.</title>
        <authorList>
            <person name="Goeker M."/>
        </authorList>
    </citation>
    <scope>NUCLEOTIDE SEQUENCE [LARGE SCALE GENOMIC DNA]</scope>
    <source>
        <strain evidence="6 7">DSM 18090</strain>
    </source>
</reference>
<dbReference type="EMBL" id="RKRF01000007">
    <property type="protein sequence ID" value="RPF56147.1"/>
    <property type="molecule type" value="Genomic_DNA"/>
</dbReference>
<dbReference type="RefSeq" id="WP_124220292.1">
    <property type="nucleotide sequence ID" value="NZ_RKRF01000007.1"/>
</dbReference>
<comment type="catalytic activity">
    <reaction evidence="5">
        <text>RNA(n) + a ribonucleoside 5'-triphosphate = RNA(n+1) + diphosphate</text>
        <dbReference type="Rhea" id="RHEA:21248"/>
        <dbReference type="Rhea" id="RHEA-COMP:14527"/>
        <dbReference type="Rhea" id="RHEA-COMP:17342"/>
        <dbReference type="ChEBI" id="CHEBI:33019"/>
        <dbReference type="ChEBI" id="CHEBI:61557"/>
        <dbReference type="ChEBI" id="CHEBI:140395"/>
        <dbReference type="EC" id="2.7.7.6"/>
    </reaction>
</comment>
<evidence type="ECO:0000313" key="7">
    <source>
        <dbReference type="Proteomes" id="UP000276443"/>
    </source>
</evidence>
<accession>A0A3N5BF96</accession>
<dbReference type="GO" id="GO:0003899">
    <property type="term" value="F:DNA-directed RNA polymerase activity"/>
    <property type="evidence" value="ECO:0007669"/>
    <property type="project" value="UniProtKB-UniRule"/>
</dbReference>
<evidence type="ECO:0000256" key="4">
    <source>
        <dbReference type="ARBA" id="ARBA00023163"/>
    </source>
</evidence>
<keyword evidence="3 5" id="KW-0548">Nucleotidyltransferase</keyword>
<dbReference type="GO" id="GO:0006351">
    <property type="term" value="P:DNA-templated transcription"/>
    <property type="evidence" value="ECO:0007669"/>
    <property type="project" value="UniProtKB-UniRule"/>
</dbReference>
<keyword evidence="4 5" id="KW-0804">Transcription</keyword>
<dbReference type="OrthoDB" id="2147503at2"/>
<dbReference type="Pfam" id="PF07288">
    <property type="entry name" value="RpoY"/>
    <property type="match status" value="1"/>
</dbReference>